<evidence type="ECO:0000313" key="3">
    <source>
        <dbReference type="Proteomes" id="UP000620124"/>
    </source>
</evidence>
<dbReference type="InterPro" id="IPR053140">
    <property type="entry name" value="GDSL_Rv0518-like"/>
</dbReference>
<dbReference type="InterPro" id="IPR036514">
    <property type="entry name" value="SGNH_hydro_sf"/>
</dbReference>
<dbReference type="EMBL" id="JACAZI010000005">
    <property type="protein sequence ID" value="KAF7360258.1"/>
    <property type="molecule type" value="Genomic_DNA"/>
</dbReference>
<feature type="chain" id="PRO_5034455833" evidence="1">
    <location>
        <begin position="18"/>
        <end position="446"/>
    </location>
</feature>
<dbReference type="Proteomes" id="UP000620124">
    <property type="component" value="Unassembled WGS sequence"/>
</dbReference>
<dbReference type="Pfam" id="PF00657">
    <property type="entry name" value="Lipase_GDSL"/>
    <property type="match status" value="1"/>
</dbReference>
<dbReference type="PANTHER" id="PTHR43784">
    <property type="entry name" value="GDSL-LIKE LIPASE/ACYLHYDROLASE, PUTATIVE (AFU_ORTHOLOGUE AFUA_2G00820)-RELATED"/>
    <property type="match status" value="1"/>
</dbReference>
<keyword evidence="2" id="KW-0378">Hydrolase</keyword>
<feature type="signal peptide" evidence="1">
    <location>
        <begin position="1"/>
        <end position="17"/>
    </location>
</feature>
<comment type="caution">
    <text evidence="2">The sequence shown here is derived from an EMBL/GenBank/DDBJ whole genome shotgun (WGS) entry which is preliminary data.</text>
</comment>
<dbReference type="InterPro" id="IPR001087">
    <property type="entry name" value="GDSL"/>
</dbReference>
<protein>
    <submittedName>
        <fullName evidence="2">Extracellular GDSL-like lipase/acylhydrolase</fullName>
    </submittedName>
</protein>
<dbReference type="CDD" id="cd01830">
    <property type="entry name" value="XynE_like"/>
    <property type="match status" value="1"/>
</dbReference>
<reference evidence="2" key="1">
    <citation type="submission" date="2020-05" db="EMBL/GenBank/DDBJ databases">
        <title>Mycena genomes resolve the evolution of fungal bioluminescence.</title>
        <authorList>
            <person name="Tsai I.J."/>
        </authorList>
    </citation>
    <scope>NUCLEOTIDE SEQUENCE</scope>
    <source>
        <strain evidence="2">CCC161011</strain>
    </source>
</reference>
<evidence type="ECO:0000313" key="2">
    <source>
        <dbReference type="EMBL" id="KAF7360258.1"/>
    </source>
</evidence>
<accession>A0A8H6YFK0</accession>
<sequence>MVSLFAVCLIAIQNVWAFQVGSGRWVDAWTSMPQLTEFENLPPPPFNGTSSVFFNSTIRQTLHMTVGGDEIRVRFSNAFGVNDLNITAATVALPVGGVSGASEIIPTSLKTLTFSGSESFIVPNGALVVSDPIAFPIKSQQTITVTLYLAQGQDGFSITSHPGSRATTWISFGNSVRAENITDPSTTSLAHWYFVSAVETFSATASAFVVVGDSITDGHGSDTDKNNRLLLYAVLIVYEHPLIMCRWPDLLLARMQKNSATSQISVNNQAAGGNRILADGLGPNALGRIDRDVLSQSGVKYAMIFEGVNDIGEEAATTEAQTVIGDRVIAAFKQIVTRVHAAGIPIFAATITPFNAPANVTIQPYSSPVREVTRQRVNAFIRTSGIFDAVIDFDKVVADPAITSQLSPTFDSGDFLHPNVAGYTAMAAAFPLDLFEQFSAGVSRYQ</sequence>
<dbReference type="AlphaFoldDB" id="A0A8H6YFK0"/>
<keyword evidence="3" id="KW-1185">Reference proteome</keyword>
<name>A0A8H6YFK0_9AGAR</name>
<dbReference type="SUPFAM" id="SSF52266">
    <property type="entry name" value="SGNH hydrolase"/>
    <property type="match status" value="1"/>
</dbReference>
<evidence type="ECO:0000256" key="1">
    <source>
        <dbReference type="SAM" id="SignalP"/>
    </source>
</evidence>
<dbReference type="GO" id="GO:0016788">
    <property type="term" value="F:hydrolase activity, acting on ester bonds"/>
    <property type="evidence" value="ECO:0007669"/>
    <property type="project" value="InterPro"/>
</dbReference>
<gene>
    <name evidence="2" type="ORF">MVEN_00754900</name>
</gene>
<keyword evidence="1" id="KW-0732">Signal</keyword>
<proteinExistence type="predicted"/>
<organism evidence="2 3">
    <name type="scientific">Mycena venus</name>
    <dbReference type="NCBI Taxonomy" id="2733690"/>
    <lineage>
        <taxon>Eukaryota</taxon>
        <taxon>Fungi</taxon>
        <taxon>Dikarya</taxon>
        <taxon>Basidiomycota</taxon>
        <taxon>Agaricomycotina</taxon>
        <taxon>Agaricomycetes</taxon>
        <taxon>Agaricomycetidae</taxon>
        <taxon>Agaricales</taxon>
        <taxon>Marasmiineae</taxon>
        <taxon>Mycenaceae</taxon>
        <taxon>Mycena</taxon>
    </lineage>
</organism>
<dbReference type="PANTHER" id="PTHR43784:SF3">
    <property type="entry name" value="GDSL FAMILY LIPASE"/>
    <property type="match status" value="1"/>
</dbReference>
<dbReference type="Gene3D" id="3.40.50.1110">
    <property type="entry name" value="SGNH hydrolase"/>
    <property type="match status" value="1"/>
</dbReference>
<dbReference type="OrthoDB" id="10071171at2759"/>